<feature type="transmembrane region" description="Helical" evidence="2">
    <location>
        <begin position="23"/>
        <end position="46"/>
    </location>
</feature>
<dbReference type="AlphaFoldDB" id="A0A0B5B0R9"/>
<dbReference type="Proteomes" id="UP000031449">
    <property type="component" value="Plasmid unnamed"/>
</dbReference>
<gene>
    <name evidence="3" type="ORF">JMA_44220</name>
</gene>
<keyword evidence="2" id="KW-0472">Membrane</keyword>
<dbReference type="KEGG" id="jeo:JMA_44220"/>
<accession>A0A0B5B0R9</accession>
<dbReference type="BioCyc" id="JESP1508404:G14D9-13745-MONOMER"/>
<keyword evidence="1" id="KW-0175">Coiled coil</keyword>
<dbReference type="OrthoDB" id="2166218at2"/>
<name>A0A0B5B0R9_9BACL</name>
<evidence type="ECO:0000313" key="4">
    <source>
        <dbReference type="Proteomes" id="UP000031449"/>
    </source>
</evidence>
<proteinExistence type="predicted"/>
<evidence type="ECO:0000256" key="1">
    <source>
        <dbReference type="SAM" id="Coils"/>
    </source>
</evidence>
<protein>
    <submittedName>
        <fullName evidence="3">Uncharacterized protein</fullName>
    </submittedName>
</protein>
<organism evidence="3 4">
    <name type="scientific">Jeotgalibacillus malaysiensis</name>
    <dbReference type="NCBI Taxonomy" id="1508404"/>
    <lineage>
        <taxon>Bacteria</taxon>
        <taxon>Bacillati</taxon>
        <taxon>Bacillota</taxon>
        <taxon>Bacilli</taxon>
        <taxon>Bacillales</taxon>
        <taxon>Caryophanaceae</taxon>
        <taxon>Jeotgalibacillus</taxon>
    </lineage>
</organism>
<sequence length="144" mass="16811">MEKDVVGEKKTEEKGKKHPLRKIWDIVLTIFSIIVILFVLAFVQVFQEAQPKKKEVKPSVQIEALQKKVDTLYQEKNRERKDVQNLYSEIRKVEDEILKTAKANDEKALLKTEIVSLKQDLLMLESDLSYPAEEKPKTSKKEKK</sequence>
<reference evidence="3 4" key="1">
    <citation type="submission" date="2014-08" db="EMBL/GenBank/DDBJ databases">
        <title>Complete genome of a marine bacteria Jeotgalibacillus malaysiensis.</title>
        <authorList>
            <person name="Yaakop A.S."/>
            <person name="Chan K.-G."/>
            <person name="Goh K.M."/>
        </authorList>
    </citation>
    <scope>NUCLEOTIDE SEQUENCE [LARGE SCALE GENOMIC DNA]</scope>
    <source>
        <strain evidence="3 4">D5</strain>
        <plasmid evidence="4">Plasmid</plasmid>
    </source>
</reference>
<keyword evidence="2" id="KW-1133">Transmembrane helix</keyword>
<keyword evidence="2" id="KW-0812">Transmembrane</keyword>
<geneLocation type="plasmid" evidence="4"/>
<dbReference type="HOGENOM" id="CLU_1793901_0_0_9"/>
<keyword evidence="3" id="KW-0614">Plasmid</keyword>
<feature type="coiled-coil region" evidence="1">
    <location>
        <begin position="62"/>
        <end position="120"/>
    </location>
</feature>
<evidence type="ECO:0000313" key="3">
    <source>
        <dbReference type="EMBL" id="AJD93739.1"/>
    </source>
</evidence>
<dbReference type="EMBL" id="CP009417">
    <property type="protein sequence ID" value="AJD93739.1"/>
    <property type="molecule type" value="Genomic_DNA"/>
</dbReference>
<evidence type="ECO:0000256" key="2">
    <source>
        <dbReference type="SAM" id="Phobius"/>
    </source>
</evidence>
<keyword evidence="4" id="KW-1185">Reference proteome</keyword>